<evidence type="ECO:0000313" key="2">
    <source>
        <dbReference type="EMBL" id="KAF2120012.1"/>
    </source>
</evidence>
<sequence length="151" mass="16775">MYFSTCLFLFEPLSASSSTFTSLTLFSVDPAIAHPTITKSAMSACIPIANALTERDTIAEEDRASYDEFHKHQLLQDDVYSGFYYDRTYVWFKVHNADTHQVIAEKKFKGSGKAMDYLLQGPGVNPEDLTLDGPVRKPIPSKVLSSLGDGE</sequence>
<protein>
    <submittedName>
        <fullName evidence="2">Uncharacterized protein</fullName>
    </submittedName>
</protein>
<dbReference type="OrthoDB" id="3928438at2759"/>
<feature type="region of interest" description="Disordered" evidence="1">
    <location>
        <begin position="129"/>
        <end position="151"/>
    </location>
</feature>
<organism evidence="2 3">
    <name type="scientific">Lophiotrema nucula</name>
    <dbReference type="NCBI Taxonomy" id="690887"/>
    <lineage>
        <taxon>Eukaryota</taxon>
        <taxon>Fungi</taxon>
        <taxon>Dikarya</taxon>
        <taxon>Ascomycota</taxon>
        <taxon>Pezizomycotina</taxon>
        <taxon>Dothideomycetes</taxon>
        <taxon>Pleosporomycetidae</taxon>
        <taxon>Pleosporales</taxon>
        <taxon>Lophiotremataceae</taxon>
        <taxon>Lophiotrema</taxon>
    </lineage>
</organism>
<dbReference type="Proteomes" id="UP000799770">
    <property type="component" value="Unassembled WGS sequence"/>
</dbReference>
<gene>
    <name evidence="2" type="ORF">BDV96DRAFT_566543</name>
</gene>
<accession>A0A6A5ZK97</accession>
<evidence type="ECO:0000256" key="1">
    <source>
        <dbReference type="SAM" id="MobiDB-lite"/>
    </source>
</evidence>
<proteinExistence type="predicted"/>
<evidence type="ECO:0000313" key="3">
    <source>
        <dbReference type="Proteomes" id="UP000799770"/>
    </source>
</evidence>
<keyword evidence="3" id="KW-1185">Reference proteome</keyword>
<reference evidence="2" key="1">
    <citation type="journal article" date="2020" name="Stud. Mycol.">
        <title>101 Dothideomycetes genomes: a test case for predicting lifestyles and emergence of pathogens.</title>
        <authorList>
            <person name="Haridas S."/>
            <person name="Albert R."/>
            <person name="Binder M."/>
            <person name="Bloem J."/>
            <person name="Labutti K."/>
            <person name="Salamov A."/>
            <person name="Andreopoulos B."/>
            <person name="Baker S."/>
            <person name="Barry K."/>
            <person name="Bills G."/>
            <person name="Bluhm B."/>
            <person name="Cannon C."/>
            <person name="Castanera R."/>
            <person name="Culley D."/>
            <person name="Daum C."/>
            <person name="Ezra D."/>
            <person name="Gonzalez J."/>
            <person name="Henrissat B."/>
            <person name="Kuo A."/>
            <person name="Liang C."/>
            <person name="Lipzen A."/>
            <person name="Lutzoni F."/>
            <person name="Magnuson J."/>
            <person name="Mondo S."/>
            <person name="Nolan M."/>
            <person name="Ohm R."/>
            <person name="Pangilinan J."/>
            <person name="Park H.-J."/>
            <person name="Ramirez L."/>
            <person name="Alfaro M."/>
            <person name="Sun H."/>
            <person name="Tritt A."/>
            <person name="Yoshinaga Y."/>
            <person name="Zwiers L.-H."/>
            <person name="Turgeon B."/>
            <person name="Goodwin S."/>
            <person name="Spatafora J."/>
            <person name="Crous P."/>
            <person name="Grigoriev I."/>
        </authorList>
    </citation>
    <scope>NUCLEOTIDE SEQUENCE</scope>
    <source>
        <strain evidence="2">CBS 627.86</strain>
    </source>
</reference>
<name>A0A6A5ZK97_9PLEO</name>
<dbReference type="AlphaFoldDB" id="A0A6A5ZK97"/>
<dbReference type="EMBL" id="ML977314">
    <property type="protein sequence ID" value="KAF2120012.1"/>
    <property type="molecule type" value="Genomic_DNA"/>
</dbReference>